<dbReference type="EMBL" id="JAGGKS010000011">
    <property type="protein sequence ID" value="MBP1927211.1"/>
    <property type="molecule type" value="Genomic_DNA"/>
</dbReference>
<name>A0ABS4GHQ0_9FIRM</name>
<comment type="caution">
    <text evidence="1">The sequence shown here is derived from an EMBL/GenBank/DDBJ whole genome shotgun (WGS) entry which is preliminary data.</text>
</comment>
<reference evidence="1 2" key="1">
    <citation type="submission" date="2021-03" db="EMBL/GenBank/DDBJ databases">
        <title>Genomic Encyclopedia of Type Strains, Phase IV (KMG-IV): sequencing the most valuable type-strain genomes for metagenomic binning, comparative biology and taxonomic classification.</title>
        <authorList>
            <person name="Goeker M."/>
        </authorList>
    </citation>
    <scope>NUCLEOTIDE SEQUENCE [LARGE SCALE GENOMIC DNA]</scope>
    <source>
        <strain evidence="1 2">DSM 24004</strain>
    </source>
</reference>
<sequence length="29" mass="3206">MPKTSEIPSNPAMIEVLLILKLKLITTNP</sequence>
<accession>A0ABS4GHQ0</accession>
<protein>
    <submittedName>
        <fullName evidence="1">Uncharacterized protein</fullName>
    </submittedName>
</protein>
<organism evidence="1 2">
    <name type="scientific">Sedimentibacter acidaminivorans</name>
    <dbReference type="NCBI Taxonomy" id="913099"/>
    <lineage>
        <taxon>Bacteria</taxon>
        <taxon>Bacillati</taxon>
        <taxon>Bacillota</taxon>
        <taxon>Tissierellia</taxon>
        <taxon>Sedimentibacter</taxon>
    </lineage>
</organism>
<gene>
    <name evidence="1" type="ORF">J2Z76_003108</name>
</gene>
<keyword evidence="2" id="KW-1185">Reference proteome</keyword>
<dbReference type="Proteomes" id="UP001519342">
    <property type="component" value="Unassembled WGS sequence"/>
</dbReference>
<evidence type="ECO:0000313" key="2">
    <source>
        <dbReference type="Proteomes" id="UP001519342"/>
    </source>
</evidence>
<proteinExistence type="predicted"/>
<evidence type="ECO:0000313" key="1">
    <source>
        <dbReference type="EMBL" id="MBP1927211.1"/>
    </source>
</evidence>